<evidence type="ECO:0000313" key="2">
    <source>
        <dbReference type="Proteomes" id="UP001219355"/>
    </source>
</evidence>
<sequence>MEPLQCNPLNSKYSSRTIRPLRRQRGSSDCIVKSPPCSSVNASLEHEPSIDFPASPADSGIEIVTFRSEPSEAVLALRHYAAQDLAMCRETIVILELTRMRKSRIGMRNWIIFWIQIYDSCLAQKIIGVVGAVYLEIDRLFRRTAQQMCHITYNIGKRMAQIRTAHEAKTIWHQMEQQIIRYREMRRSCAQLIFDRLRCNLEGIPVDVPNELFDDLKRGIFSLDRFGDYHPGDPKAEEWDRRANRETHAEAYIRQQPDLPTRPGFNSEFQTALQAASAGFDEFNTEER</sequence>
<gene>
    <name evidence="1" type="ORF">PRK78_003872</name>
</gene>
<keyword evidence="2" id="KW-1185">Reference proteome</keyword>
<dbReference type="Proteomes" id="UP001219355">
    <property type="component" value="Chromosome 2"/>
</dbReference>
<evidence type="ECO:0000313" key="1">
    <source>
        <dbReference type="EMBL" id="WEW58404.1"/>
    </source>
</evidence>
<accession>A0AAF0DGT6</accession>
<proteinExistence type="predicted"/>
<name>A0AAF0DGT6_9EURO</name>
<dbReference type="EMBL" id="CP120628">
    <property type="protein sequence ID" value="WEW58404.1"/>
    <property type="molecule type" value="Genomic_DNA"/>
</dbReference>
<organism evidence="1 2">
    <name type="scientific">Emydomyces testavorans</name>
    <dbReference type="NCBI Taxonomy" id="2070801"/>
    <lineage>
        <taxon>Eukaryota</taxon>
        <taxon>Fungi</taxon>
        <taxon>Dikarya</taxon>
        <taxon>Ascomycota</taxon>
        <taxon>Pezizomycotina</taxon>
        <taxon>Eurotiomycetes</taxon>
        <taxon>Eurotiomycetidae</taxon>
        <taxon>Onygenales</taxon>
        <taxon>Nannizziopsiaceae</taxon>
        <taxon>Emydomyces</taxon>
    </lineage>
</organism>
<reference evidence="1" key="1">
    <citation type="submission" date="2023-03" db="EMBL/GenBank/DDBJ databases">
        <title>Emydomyces testavorans Genome Sequence.</title>
        <authorList>
            <person name="Hoyer L."/>
        </authorList>
    </citation>
    <scope>NUCLEOTIDE SEQUENCE</scope>
    <source>
        <strain evidence="1">16-2883</strain>
    </source>
</reference>
<dbReference type="AlphaFoldDB" id="A0AAF0DGT6"/>
<protein>
    <submittedName>
        <fullName evidence="1">Uncharacterized protein</fullName>
    </submittedName>
</protein>